<comment type="caution">
    <text evidence="1">The sequence shown here is derived from an EMBL/GenBank/DDBJ whole genome shotgun (WGS) entry which is preliminary data.</text>
</comment>
<dbReference type="VEuPathDB" id="VectorBase:HLOH_044381"/>
<evidence type="ECO:0000313" key="2">
    <source>
        <dbReference type="Proteomes" id="UP000821853"/>
    </source>
</evidence>
<dbReference type="EMBL" id="JABSTR010000007">
    <property type="protein sequence ID" value="KAH9375503.1"/>
    <property type="molecule type" value="Genomic_DNA"/>
</dbReference>
<accession>A0A9J6GLM7</accession>
<evidence type="ECO:0000313" key="1">
    <source>
        <dbReference type="EMBL" id="KAH9375503.1"/>
    </source>
</evidence>
<reference evidence="1 2" key="1">
    <citation type="journal article" date="2020" name="Cell">
        <title>Large-Scale Comparative Analyses of Tick Genomes Elucidate Their Genetic Diversity and Vector Capacities.</title>
        <authorList>
            <consortium name="Tick Genome and Microbiome Consortium (TIGMIC)"/>
            <person name="Jia N."/>
            <person name="Wang J."/>
            <person name="Shi W."/>
            <person name="Du L."/>
            <person name="Sun Y."/>
            <person name="Zhan W."/>
            <person name="Jiang J.F."/>
            <person name="Wang Q."/>
            <person name="Zhang B."/>
            <person name="Ji P."/>
            <person name="Bell-Sakyi L."/>
            <person name="Cui X.M."/>
            <person name="Yuan T.T."/>
            <person name="Jiang B.G."/>
            <person name="Yang W.F."/>
            <person name="Lam T.T."/>
            <person name="Chang Q.C."/>
            <person name="Ding S.J."/>
            <person name="Wang X.J."/>
            <person name="Zhu J.G."/>
            <person name="Ruan X.D."/>
            <person name="Zhao L."/>
            <person name="Wei J.T."/>
            <person name="Ye R.Z."/>
            <person name="Que T.C."/>
            <person name="Du C.H."/>
            <person name="Zhou Y.H."/>
            <person name="Cheng J.X."/>
            <person name="Dai P.F."/>
            <person name="Guo W.B."/>
            <person name="Han X.H."/>
            <person name="Huang E.J."/>
            <person name="Li L.F."/>
            <person name="Wei W."/>
            <person name="Gao Y.C."/>
            <person name="Liu J.Z."/>
            <person name="Shao H.Z."/>
            <person name="Wang X."/>
            <person name="Wang C.C."/>
            <person name="Yang T.C."/>
            <person name="Huo Q.B."/>
            <person name="Li W."/>
            <person name="Chen H.Y."/>
            <person name="Chen S.E."/>
            <person name="Zhou L.G."/>
            <person name="Ni X.B."/>
            <person name="Tian J.H."/>
            <person name="Sheng Y."/>
            <person name="Liu T."/>
            <person name="Pan Y.S."/>
            <person name="Xia L.Y."/>
            <person name="Li J."/>
            <person name="Zhao F."/>
            <person name="Cao W.C."/>
        </authorList>
    </citation>
    <scope>NUCLEOTIDE SEQUENCE [LARGE SCALE GENOMIC DNA]</scope>
    <source>
        <strain evidence="1">HaeL-2018</strain>
    </source>
</reference>
<protein>
    <submittedName>
        <fullName evidence="1">Uncharacterized protein</fullName>
    </submittedName>
</protein>
<dbReference type="AlphaFoldDB" id="A0A9J6GLM7"/>
<gene>
    <name evidence="1" type="ORF">HPB48_015365</name>
</gene>
<dbReference type="OrthoDB" id="6498412at2759"/>
<sequence>MAHRLWLTSCQMTITGLVITPAYLRGCVAAQRLESRLCRIFYYALLGCYSNALVNCDGTQSHQLVATLVENVFGQTLGLVCGVYTRGSPSCEALPALDRVDPSELVTDSFILPLVTLANRLKYSRVVRVYNI</sequence>
<name>A0A9J6GLM7_HAELO</name>
<keyword evidence="2" id="KW-1185">Reference proteome</keyword>
<organism evidence="1 2">
    <name type="scientific">Haemaphysalis longicornis</name>
    <name type="common">Bush tick</name>
    <dbReference type="NCBI Taxonomy" id="44386"/>
    <lineage>
        <taxon>Eukaryota</taxon>
        <taxon>Metazoa</taxon>
        <taxon>Ecdysozoa</taxon>
        <taxon>Arthropoda</taxon>
        <taxon>Chelicerata</taxon>
        <taxon>Arachnida</taxon>
        <taxon>Acari</taxon>
        <taxon>Parasitiformes</taxon>
        <taxon>Ixodida</taxon>
        <taxon>Ixodoidea</taxon>
        <taxon>Ixodidae</taxon>
        <taxon>Haemaphysalinae</taxon>
        <taxon>Haemaphysalis</taxon>
    </lineage>
</organism>
<proteinExistence type="predicted"/>
<dbReference type="Proteomes" id="UP000821853">
    <property type="component" value="Chromosome 5"/>
</dbReference>